<gene>
    <name evidence="1" type="ORF">HMPREF9195_01256</name>
</gene>
<dbReference type="Proteomes" id="UP000014634">
    <property type="component" value="Unassembled WGS sequence"/>
</dbReference>
<sequence length="101" mass="11948">MMVVHGKFEWDSNKNEINIKKHGLSFDAILEVFNDPYFIEKIDIEHSTLEEERLIGIGSLNGFVIITIVYTERDRTRLISSRLATKKEEAFYYEQRKNFNC</sequence>
<dbReference type="EMBL" id="ATFE01000008">
    <property type="protein sequence ID" value="EPF29012.1"/>
    <property type="molecule type" value="Genomic_DNA"/>
</dbReference>
<dbReference type="InterPro" id="IPR038573">
    <property type="entry name" value="BrnT_sf"/>
</dbReference>
<dbReference type="RefSeq" id="WP_016523207.1">
    <property type="nucleotide sequence ID" value="NZ_KE332517.1"/>
</dbReference>
<reference evidence="1 2" key="1">
    <citation type="submission" date="2013-04" db="EMBL/GenBank/DDBJ databases">
        <title>The Genome Sequence of Treponema medium ATCC 700293.</title>
        <authorList>
            <consortium name="The Broad Institute Genomics Platform"/>
            <person name="Earl A."/>
            <person name="Ward D."/>
            <person name="Feldgarden M."/>
            <person name="Gevers D."/>
            <person name="Leonetti C."/>
            <person name="Blanton J.M."/>
            <person name="Dewhirst F.E."/>
            <person name="Izard J."/>
            <person name="Walker B."/>
            <person name="Young S."/>
            <person name="Zeng Q."/>
            <person name="Gargeya S."/>
            <person name="Fitzgerald M."/>
            <person name="Haas B."/>
            <person name="Abouelleil A."/>
            <person name="Allen A.W."/>
            <person name="Alvarado L."/>
            <person name="Arachchi H.M."/>
            <person name="Berlin A.M."/>
            <person name="Chapman S.B."/>
            <person name="Gainer-Dewar J."/>
            <person name="Goldberg J."/>
            <person name="Griggs A."/>
            <person name="Gujja S."/>
            <person name="Hansen M."/>
            <person name="Howarth C."/>
            <person name="Imamovic A."/>
            <person name="Ireland A."/>
            <person name="Larimer J."/>
            <person name="McCowan C."/>
            <person name="Murphy C."/>
            <person name="Pearson M."/>
            <person name="Poon T.W."/>
            <person name="Priest M."/>
            <person name="Roberts A."/>
            <person name="Saif S."/>
            <person name="Shea T."/>
            <person name="Sisk P."/>
            <person name="Sykes S."/>
            <person name="Wortman J."/>
            <person name="Nusbaum C."/>
            <person name="Birren B."/>
        </authorList>
    </citation>
    <scope>NUCLEOTIDE SEQUENCE [LARGE SCALE GENOMIC DNA]</scope>
    <source>
        <strain evidence="1 2">ATCC 700293</strain>
    </source>
</reference>
<evidence type="ECO:0000313" key="2">
    <source>
        <dbReference type="Proteomes" id="UP000014634"/>
    </source>
</evidence>
<dbReference type="Gene3D" id="3.10.450.530">
    <property type="entry name" value="Ribonuclease toxin, BrnT, of type II toxin-antitoxin system"/>
    <property type="match status" value="1"/>
</dbReference>
<dbReference type="AlphaFoldDB" id="A0AA87TEZ4"/>
<name>A0AA87TEZ4_TREMD</name>
<evidence type="ECO:0008006" key="3">
    <source>
        <dbReference type="Google" id="ProtNLM"/>
    </source>
</evidence>
<dbReference type="Pfam" id="PF04365">
    <property type="entry name" value="BrnT_toxin"/>
    <property type="match status" value="1"/>
</dbReference>
<accession>A0AA87TEZ4</accession>
<protein>
    <recommendedName>
        <fullName evidence="3">BrnT family toxin</fullName>
    </recommendedName>
</protein>
<dbReference type="InterPro" id="IPR007460">
    <property type="entry name" value="BrnT_toxin"/>
</dbReference>
<proteinExistence type="predicted"/>
<evidence type="ECO:0000313" key="1">
    <source>
        <dbReference type="EMBL" id="EPF29012.1"/>
    </source>
</evidence>
<organism evidence="1 2">
    <name type="scientific">Treponema medium ATCC 700293</name>
    <dbReference type="NCBI Taxonomy" id="1125700"/>
    <lineage>
        <taxon>Bacteria</taxon>
        <taxon>Pseudomonadati</taxon>
        <taxon>Spirochaetota</taxon>
        <taxon>Spirochaetia</taxon>
        <taxon>Spirochaetales</taxon>
        <taxon>Treponemataceae</taxon>
        <taxon>Treponema</taxon>
    </lineage>
</organism>
<comment type="caution">
    <text evidence="1">The sequence shown here is derived from an EMBL/GenBank/DDBJ whole genome shotgun (WGS) entry which is preliminary data.</text>
</comment>